<dbReference type="SMART" id="SM00635">
    <property type="entry name" value="BID_2"/>
    <property type="match status" value="4"/>
</dbReference>
<dbReference type="Gene3D" id="2.60.120.200">
    <property type="match status" value="2"/>
</dbReference>
<comment type="caution">
    <text evidence="5">The sequence shown here is derived from an EMBL/GenBank/DDBJ whole genome shotgun (WGS) entry which is preliminary data.</text>
</comment>
<dbReference type="Gene3D" id="1.10.1330.10">
    <property type="entry name" value="Dockerin domain"/>
    <property type="match status" value="1"/>
</dbReference>
<dbReference type="SUPFAM" id="SSF49899">
    <property type="entry name" value="Concanavalin A-like lectins/glucanases"/>
    <property type="match status" value="2"/>
</dbReference>
<feature type="domain" description="Laminin G" evidence="3">
    <location>
        <begin position="1432"/>
        <end position="1604"/>
    </location>
</feature>
<dbReference type="InterPro" id="IPR003343">
    <property type="entry name" value="Big_2"/>
</dbReference>
<dbReference type="InterPro" id="IPR008979">
    <property type="entry name" value="Galactose-bd-like_sf"/>
</dbReference>
<dbReference type="PANTHER" id="PTHR43143">
    <property type="entry name" value="METALLOPHOSPHOESTERASE, CALCINEURIN SUPERFAMILY"/>
    <property type="match status" value="1"/>
</dbReference>
<dbReference type="InterPro" id="IPR051918">
    <property type="entry name" value="STPP_CPPED1"/>
</dbReference>
<dbReference type="SUPFAM" id="SSF56300">
    <property type="entry name" value="Metallo-dependent phosphatases"/>
    <property type="match status" value="1"/>
</dbReference>
<evidence type="ECO:0000256" key="1">
    <source>
        <dbReference type="ARBA" id="ARBA00022729"/>
    </source>
</evidence>
<dbReference type="Gene3D" id="2.60.120.260">
    <property type="entry name" value="Galactose-binding domain-like"/>
    <property type="match status" value="4"/>
</dbReference>
<dbReference type="InterPro" id="IPR001791">
    <property type="entry name" value="Laminin_G"/>
</dbReference>
<dbReference type="Gene3D" id="1.20.1270.90">
    <property type="entry name" value="AF1782-like"/>
    <property type="match status" value="1"/>
</dbReference>
<organism evidence="5 6">
    <name type="scientific">Paenibacillus aceris</name>
    <dbReference type="NCBI Taxonomy" id="869555"/>
    <lineage>
        <taxon>Bacteria</taxon>
        <taxon>Bacillati</taxon>
        <taxon>Bacillota</taxon>
        <taxon>Bacilli</taxon>
        <taxon>Bacillales</taxon>
        <taxon>Paenibacillaceae</taxon>
        <taxon>Paenibacillus</taxon>
    </lineage>
</organism>
<dbReference type="SUPFAM" id="SSF49384">
    <property type="entry name" value="Carbohydrate-binding domain"/>
    <property type="match status" value="1"/>
</dbReference>
<dbReference type="InterPro" id="IPR002102">
    <property type="entry name" value="Cohesin_dom"/>
</dbReference>
<dbReference type="PROSITE" id="PS51175">
    <property type="entry name" value="CBM6"/>
    <property type="match status" value="2"/>
</dbReference>
<feature type="domain" description="CBM6" evidence="4">
    <location>
        <begin position="701"/>
        <end position="834"/>
    </location>
</feature>
<feature type="domain" description="CBM6" evidence="4">
    <location>
        <begin position="300"/>
        <end position="423"/>
    </location>
</feature>
<dbReference type="InterPro" id="IPR055826">
    <property type="entry name" value="DUF7402"/>
</dbReference>
<dbReference type="SMART" id="SM00560">
    <property type="entry name" value="LamGL"/>
    <property type="match status" value="2"/>
</dbReference>
<dbReference type="Gene3D" id="2.60.40.1080">
    <property type="match status" value="4"/>
</dbReference>
<keyword evidence="6" id="KW-1185">Reference proteome</keyword>
<dbReference type="InterPro" id="IPR013320">
    <property type="entry name" value="ConA-like_dom_sf"/>
</dbReference>
<evidence type="ECO:0000313" key="6">
    <source>
        <dbReference type="Proteomes" id="UP001519344"/>
    </source>
</evidence>
<dbReference type="PANTHER" id="PTHR43143:SF1">
    <property type="entry name" value="SERINE_THREONINE-PROTEIN PHOSPHATASE CPPED1"/>
    <property type="match status" value="1"/>
</dbReference>
<proteinExistence type="predicted"/>
<evidence type="ECO:0000259" key="3">
    <source>
        <dbReference type="PROSITE" id="PS50025"/>
    </source>
</evidence>
<dbReference type="Pfam" id="PF00963">
    <property type="entry name" value="Cohesin"/>
    <property type="match status" value="1"/>
</dbReference>
<sequence>MSFMKRIKKSFLSMSMIVIALAGSTGLVDLLLQSNSSAAEAVNQTPAGPIFSFMSISDIHDNTTNLSKALDDSVANNVSLIAVAGDITNNETDSEYDAVMSMMNSKPHPPVYYTMGNHEYDYENDFKISKNRFLTKTGAPSLNYDKWINGYHFIFLSAEIKPAGYTDETINWLRDTLAVNADPSKPIFLFMHQPLDSTASQTYPTNDYWGLNPQSMYKVKDILANYPQSVFVTGHIHDDVKIEGNLYSDKFSAIRDGAIVNNQGLIFDVYSDKVQIRGRDFNTKSTIWNGTIQLQPNTTGIYEAEEGSFTYATNSDDVNASGGKVVNMKDGRAYLEMLRVDGGASGGQKILKVSYAAAAANASMGVYVNGYKVQTINAPPTGGTGTYGDVDVAVDLKPGPSNKIALKRESNAVEVNLDKLQILEPANYSTMWGFNNDGSDTIPNGFNATLQGNAAFDTANKMEGLASLSLNGADGNYASAGLVSTKTDDVTLTAWVRWNGATSGSQVILANGDGLTNGYSIALDHAQGDKVSIVCNGQTILGSQTALTAGQWTNITAVRRGGTWELTINGINAPITNNTSTPDTPTTGTFIGADSSGKTGFNGLIDSVRVYNQALTIDQIKAIANETSAAKLVSIAITKLPNKLRYWIDDRIDITGMTVTGTYSDGTTKTESITGNNISGFNTSKVQPSQTLTVNVGGKTDTYNIEVFTYSVGTVPVPGWVNAVNIIAKHDFVYMGSMGTGILPANTWVDYSVDVKKTGTYRLNYQTGRYDSGTVNINLLVDGVYQNTTAVPSTGQWGGPNNKTTSTNVALTQGTHTIRLQVSERVVITSFELLDTSQSYRNIAANATVTASTGTSTASKATDGVIEVDGSGEWVSTEVNPWIQLTWPTSQTIDRVILFDRFNWTSNVNAGTLSFSDGTSIAVTGMEWTGLSKEITFPEKSVTWVKFTATGGTGTNNGLSEFQVYFNGAGTPATSINVTGAGGVNAITSQSGTLQMQADVLPVDATFKNVTWSVFEADGVTATNKATIDASGLLAAKNNGTVKVIATSLADGSIQGAADITITGQSIANLATATVSSEFNASYAAKYAIDGIVSSEWASLGEANPWIKLQLDTVYTINKVVLYDRANTGDNMNNGTLSFSDGSSIPVTGIATNGAAKTVIFPDKTVGWVKFQATGNTGAPNNGLAEIQIYGDPAVPVTSIAVNSANGSNVITDPYGTLQMQAAVLPANATKSSVIWSVTEANGVTATNKATIDASGLLTAQNNGTVKVIATAADGTGIQGTATITNSNQPIVLATSITVSGAGGVNTINDLNATLQMQAVVLPANVTNGSVAWGVYEADGVTATDKATINANGLLVTKKYGTVKVVATANDGSGVQGSATIAINDSSQTPIAWWKFDETPGTTVADSSGNGITGTASNNPVWTQGRFGGALEFNMGSTTNQRVEFPSAKFTTEGQTVTMWFKTTEPPGSFVNENLFRHNGRMIFQLSGASGAPRVTYWPSSAGSFIGVPISGWANYKDNKWHHLATTYDKVAGLKIYLDGVQVASNTTNLGPLKTSAVNFVLGAAEGGGENFKGTIDDVRVFGVALDKSQIEKVMGPLSITVSSVSGSASIEQYRGTLQMQASVLPAGANPSVTWSVYDANGISATNKATIDVNGLLTAVDNGAVTVVATAIDGSGVKGAATITISGQNSLPQATLTGLQQVNSGDTFNLTMGLTNVTQSVYQQVYGQDLTLRYDPVSLQFNSVTSLQAGLQIIDQKVIAPGQVRIVAATVGQSVYAQGDLLSFQFTAKSVTQATYMTTISVDNVVIANGQGNELQVSGASHEIQISTPVDKSLLTAMIANAQAKYNAAVEGNGDGLYAIGAKAQLQSAIDAAKAIANDPNAAQQQVDNAKSALEAAILVFETKRINADINGGGVSIGDLAIVAAAYGKAQGQSGWNELADVNKDGMVGLEDLAIVALAMLK</sequence>
<keyword evidence="2" id="KW-1015">Disulfide bond</keyword>
<dbReference type="SUPFAM" id="SSF49785">
    <property type="entry name" value="Galactose-binding domain-like"/>
    <property type="match status" value="4"/>
</dbReference>
<reference evidence="5 6" key="1">
    <citation type="submission" date="2021-03" db="EMBL/GenBank/DDBJ databases">
        <title>Genomic Encyclopedia of Type Strains, Phase IV (KMG-IV): sequencing the most valuable type-strain genomes for metagenomic binning, comparative biology and taxonomic classification.</title>
        <authorList>
            <person name="Goeker M."/>
        </authorList>
    </citation>
    <scope>NUCLEOTIDE SEQUENCE [LARGE SCALE GENOMIC DNA]</scope>
    <source>
        <strain evidence="5 6">DSM 24950</strain>
    </source>
</reference>
<dbReference type="Pfam" id="PF00149">
    <property type="entry name" value="Metallophos"/>
    <property type="match status" value="1"/>
</dbReference>
<dbReference type="EMBL" id="JAGGKV010000011">
    <property type="protein sequence ID" value="MBP1964921.1"/>
    <property type="molecule type" value="Genomic_DNA"/>
</dbReference>
<keyword evidence="1" id="KW-0732">Signal</keyword>
<dbReference type="Gene3D" id="2.60.40.680">
    <property type="match status" value="1"/>
</dbReference>
<name>A0ABS4I1Y1_9BACL</name>
<accession>A0ABS4I1Y1</accession>
<dbReference type="InterPro" id="IPR036439">
    <property type="entry name" value="Dockerin_dom_sf"/>
</dbReference>
<evidence type="ECO:0000256" key="2">
    <source>
        <dbReference type="ARBA" id="ARBA00023157"/>
    </source>
</evidence>
<dbReference type="Pfam" id="PF13385">
    <property type="entry name" value="Laminin_G_3"/>
    <property type="match status" value="2"/>
</dbReference>
<dbReference type="Proteomes" id="UP001519344">
    <property type="component" value="Unassembled WGS sequence"/>
</dbReference>
<protein>
    <submittedName>
        <fullName evidence="5">Icc-related predicted phosphoesterase</fullName>
    </submittedName>
</protein>
<dbReference type="InterPro" id="IPR029052">
    <property type="entry name" value="Metallo-depent_PP-like"/>
</dbReference>
<dbReference type="RefSeq" id="WP_209856040.1">
    <property type="nucleotide sequence ID" value="NZ_JAGGKV010000011.1"/>
</dbReference>
<dbReference type="Pfam" id="PF02368">
    <property type="entry name" value="Big_2"/>
    <property type="match status" value="2"/>
</dbReference>
<dbReference type="InterPro" id="IPR006558">
    <property type="entry name" value="LamG-like"/>
</dbReference>
<dbReference type="PROSITE" id="PS50025">
    <property type="entry name" value="LAM_G_DOMAIN"/>
    <property type="match status" value="1"/>
</dbReference>
<gene>
    <name evidence="5" type="ORF">J2Z65_004154</name>
</gene>
<dbReference type="CDD" id="cd08547">
    <property type="entry name" value="Type_II_cohesin"/>
    <property type="match status" value="1"/>
</dbReference>
<dbReference type="InterPro" id="IPR008964">
    <property type="entry name" value="Invasin/intimin_cell_adhesion"/>
</dbReference>
<dbReference type="SUPFAM" id="SSF49373">
    <property type="entry name" value="Invasin/intimin cell-adhesion fragments"/>
    <property type="match status" value="1"/>
</dbReference>
<dbReference type="InterPro" id="IPR004843">
    <property type="entry name" value="Calcineurin-like_PHP"/>
</dbReference>
<dbReference type="Pfam" id="PF24135">
    <property type="entry name" value="DUF7402"/>
    <property type="match status" value="2"/>
</dbReference>
<dbReference type="InterPro" id="IPR005084">
    <property type="entry name" value="CBM6"/>
</dbReference>
<evidence type="ECO:0000259" key="4">
    <source>
        <dbReference type="PROSITE" id="PS51175"/>
    </source>
</evidence>
<evidence type="ECO:0000313" key="5">
    <source>
        <dbReference type="EMBL" id="MBP1964921.1"/>
    </source>
</evidence>
<dbReference type="Gene3D" id="3.60.21.10">
    <property type="match status" value="1"/>
</dbReference>
<dbReference type="Gene3D" id="2.60.40.3630">
    <property type="match status" value="1"/>
</dbReference>
<dbReference type="InterPro" id="IPR008965">
    <property type="entry name" value="CBM2/CBM3_carb-bd_dom_sf"/>
</dbReference>